<evidence type="ECO:0000259" key="8">
    <source>
        <dbReference type="Pfam" id="PF01170"/>
    </source>
</evidence>
<evidence type="ECO:0000256" key="6">
    <source>
        <dbReference type="ARBA" id="ARBA00022747"/>
    </source>
</evidence>
<dbReference type="GeneID" id="41588874"/>
<dbReference type="RefSeq" id="WP_148690058.1">
    <property type="nucleotide sequence ID" value="NZ_LT671858.1"/>
</dbReference>
<sequence length="413" mass="47570">MIEEIKERDWTFLNENTREYTHIYHDYPARMIPQIPRNIIRMLEEKERNLLFDPYCGSGSSLVEGLLAGLNVIGTDINPLAKLISEAKTEYHMEPIDLSNEIDRFVEFTMFPKGTPKIIDKENLEFWFKPNAVKGIGLILRYISRIKDKRIRKFFEATASEAIRESSNTRKGEFKLYRYNKEKLKDYNPDPFAIMKEKLVRNFKGYESFHRKMAELNYQPISKIYLANTVNQIPKSKIRENSIDIVITSPPYGDSHTTVAYGQYSKLSSEWLGILKSNVDTASMGGKKSKPVSFGCEDLDRSLREVEGINHVRSLEVYSFYSDLRSSINNVSKTIKSGGYACYVVANRKVAGVLLPTDKSIVCFFEKNGFKNIETFTRGIPNKRMPSKNSPSNKVGKLDDTMTKEYIILMRKD</sequence>
<dbReference type="GO" id="GO:0003677">
    <property type="term" value="F:DNA binding"/>
    <property type="evidence" value="ECO:0007669"/>
    <property type="project" value="InterPro"/>
</dbReference>
<dbReference type="GO" id="GO:0009307">
    <property type="term" value="P:DNA restriction-modification system"/>
    <property type="evidence" value="ECO:0007669"/>
    <property type="project" value="UniProtKB-KW"/>
</dbReference>
<feature type="domain" description="Ribosomal RNA large subunit methyltransferase K/L-like methyltransferase" evidence="8">
    <location>
        <begin position="26"/>
        <end position="76"/>
    </location>
</feature>
<evidence type="ECO:0000256" key="1">
    <source>
        <dbReference type="ARBA" id="ARBA00010203"/>
    </source>
</evidence>
<dbReference type="Pfam" id="PF01170">
    <property type="entry name" value="UPF0020"/>
    <property type="match status" value="1"/>
</dbReference>
<dbReference type="Proteomes" id="UP000195607">
    <property type="component" value="Chromosome I"/>
</dbReference>
<accession>A0A1N5W290</accession>
<dbReference type="EC" id="2.1.1.113" evidence="2"/>
<comment type="catalytic activity">
    <reaction evidence="7">
        <text>a 2'-deoxycytidine in DNA + S-adenosyl-L-methionine = an N(4)-methyl-2'-deoxycytidine in DNA + S-adenosyl-L-homocysteine + H(+)</text>
        <dbReference type="Rhea" id="RHEA:16857"/>
        <dbReference type="Rhea" id="RHEA-COMP:11369"/>
        <dbReference type="Rhea" id="RHEA-COMP:13674"/>
        <dbReference type="ChEBI" id="CHEBI:15378"/>
        <dbReference type="ChEBI" id="CHEBI:57856"/>
        <dbReference type="ChEBI" id="CHEBI:59789"/>
        <dbReference type="ChEBI" id="CHEBI:85452"/>
        <dbReference type="ChEBI" id="CHEBI:137933"/>
        <dbReference type="EC" id="2.1.1.113"/>
    </reaction>
</comment>
<proteinExistence type="inferred from homology"/>
<evidence type="ECO:0000313" key="9">
    <source>
        <dbReference type="EMBL" id="SIM79468.1"/>
    </source>
</evidence>
<name>A0A1N5W290_9ARCH</name>
<dbReference type="AlphaFoldDB" id="A0A1N5W290"/>
<keyword evidence="3 9" id="KW-0489">Methyltransferase</keyword>
<dbReference type="InterPro" id="IPR000241">
    <property type="entry name" value="RlmKL-like_Mtase"/>
</dbReference>
<keyword evidence="6" id="KW-0680">Restriction system</keyword>
<keyword evidence="5" id="KW-0949">S-adenosyl-L-methionine</keyword>
<organism evidence="9 10">
    <name type="scientific">Cuniculiplasma divulgatum</name>
    <dbReference type="NCBI Taxonomy" id="1673428"/>
    <lineage>
        <taxon>Archaea</taxon>
        <taxon>Methanobacteriati</taxon>
        <taxon>Thermoplasmatota</taxon>
        <taxon>Thermoplasmata</taxon>
        <taxon>Thermoplasmatales</taxon>
        <taxon>Cuniculiplasmataceae</taxon>
        <taxon>Cuniculiplasma</taxon>
    </lineage>
</organism>
<evidence type="ECO:0000313" key="10">
    <source>
        <dbReference type="Proteomes" id="UP000195607"/>
    </source>
</evidence>
<evidence type="ECO:0000256" key="7">
    <source>
        <dbReference type="ARBA" id="ARBA00049120"/>
    </source>
</evidence>
<gene>
    <name evidence="9" type="ORF">CSP5_1633</name>
</gene>
<evidence type="ECO:0000256" key="2">
    <source>
        <dbReference type="ARBA" id="ARBA00012185"/>
    </source>
</evidence>
<dbReference type="SUPFAM" id="SSF53335">
    <property type="entry name" value="S-adenosyl-L-methionine-dependent methyltransferases"/>
    <property type="match status" value="2"/>
</dbReference>
<evidence type="ECO:0000256" key="3">
    <source>
        <dbReference type="ARBA" id="ARBA00022603"/>
    </source>
</evidence>
<dbReference type="GO" id="GO:0015667">
    <property type="term" value="F:site-specific DNA-methyltransferase (cytosine-N4-specific) activity"/>
    <property type="evidence" value="ECO:0007669"/>
    <property type="project" value="UniProtKB-EC"/>
</dbReference>
<dbReference type="PROSITE" id="PS00093">
    <property type="entry name" value="N4_MTASE"/>
    <property type="match status" value="1"/>
</dbReference>
<keyword evidence="4" id="KW-0808">Transferase</keyword>
<reference evidence="9 10" key="1">
    <citation type="submission" date="2016-04" db="EMBL/GenBank/DDBJ databases">
        <authorList>
            <person name="Evans L.H."/>
            <person name="Alamgir A."/>
            <person name="Owens N."/>
            <person name="Weber N.D."/>
            <person name="Virtaneva K."/>
            <person name="Barbian K."/>
            <person name="Babar A."/>
            <person name="Rosenke K."/>
        </authorList>
    </citation>
    <scope>NUCLEOTIDE SEQUENCE [LARGE SCALE GENOMIC DNA]</scope>
    <source>
        <strain evidence="10">S5(T) (JCM 30642 \VKM B-2941)</strain>
    </source>
</reference>
<dbReference type="EMBL" id="LT671858">
    <property type="protein sequence ID" value="SIM79468.1"/>
    <property type="molecule type" value="Genomic_DNA"/>
</dbReference>
<dbReference type="Gene3D" id="3.40.50.150">
    <property type="entry name" value="Vaccinia Virus protein VP39"/>
    <property type="match status" value="2"/>
</dbReference>
<comment type="similarity">
    <text evidence="1">Belongs to the N(4)/N(6)-methyltransferase family. N(4) subfamily.</text>
</comment>
<dbReference type="InterPro" id="IPR017985">
    <property type="entry name" value="MeTrfase_CN4_CS"/>
</dbReference>
<evidence type="ECO:0000256" key="4">
    <source>
        <dbReference type="ARBA" id="ARBA00022679"/>
    </source>
</evidence>
<dbReference type="GO" id="GO:0032259">
    <property type="term" value="P:methylation"/>
    <property type="evidence" value="ECO:0007669"/>
    <property type="project" value="UniProtKB-KW"/>
</dbReference>
<dbReference type="InterPro" id="IPR029063">
    <property type="entry name" value="SAM-dependent_MTases_sf"/>
</dbReference>
<dbReference type="REBASE" id="176590">
    <property type="entry name" value="M.Cdi30642ORF1633P"/>
</dbReference>
<protein>
    <recommendedName>
        <fullName evidence="2">site-specific DNA-methyltransferase (cytosine-N(4)-specific)</fullName>
        <ecNumber evidence="2">2.1.1.113</ecNumber>
    </recommendedName>
</protein>
<evidence type="ECO:0000256" key="5">
    <source>
        <dbReference type="ARBA" id="ARBA00022691"/>
    </source>
</evidence>